<accession>G0U612</accession>
<organism evidence="1">
    <name type="scientific">Trypanosoma vivax (strain Y486)</name>
    <dbReference type="NCBI Taxonomy" id="1055687"/>
    <lineage>
        <taxon>Eukaryota</taxon>
        <taxon>Discoba</taxon>
        <taxon>Euglenozoa</taxon>
        <taxon>Kinetoplastea</taxon>
        <taxon>Metakinetoplastina</taxon>
        <taxon>Trypanosomatida</taxon>
        <taxon>Trypanosomatidae</taxon>
        <taxon>Trypanosoma</taxon>
        <taxon>Duttonella</taxon>
    </lineage>
</organism>
<reference evidence="1" key="1">
    <citation type="journal article" date="2012" name="Proc. Natl. Acad. Sci. U.S.A.">
        <title>Antigenic diversity is generated by distinct evolutionary mechanisms in African trypanosome species.</title>
        <authorList>
            <person name="Jackson A.P."/>
            <person name="Berry A."/>
            <person name="Aslett M."/>
            <person name="Allison H.C."/>
            <person name="Burton P."/>
            <person name="Vavrova-Anderson J."/>
            <person name="Brown R."/>
            <person name="Browne H."/>
            <person name="Corton N."/>
            <person name="Hauser H."/>
            <person name="Gamble J."/>
            <person name="Gilderthorp R."/>
            <person name="Marcello L."/>
            <person name="McQuillan J."/>
            <person name="Otto T.D."/>
            <person name="Quail M.A."/>
            <person name="Sanders M.J."/>
            <person name="van Tonder A."/>
            <person name="Ginger M.L."/>
            <person name="Field M.C."/>
            <person name="Barry J.D."/>
            <person name="Hertz-Fowler C."/>
            <person name="Berriman M."/>
        </authorList>
    </citation>
    <scope>NUCLEOTIDE SEQUENCE</scope>
    <source>
        <strain evidence="1">Y486</strain>
    </source>
</reference>
<sequence>MHVFWVLRHSPLPYKCVRVYIPISFLTIILLPTKSRPINTCYLSSVKSKTTRDAVRLRRYGKKKTATKLHLHLQLAANALPKRGVDSGTCRTTFGAGKIRQGKGTWRQAVRHSDRRRTICIYLKGSHVPMSTLIPTCAQPPPKLCPFSGSFSSKSLRKE</sequence>
<name>G0U612_TRYVY</name>
<evidence type="ECO:0000313" key="1">
    <source>
        <dbReference type="EMBL" id="CCC51313.1"/>
    </source>
</evidence>
<dbReference type="EMBL" id="HE573026">
    <property type="protein sequence ID" value="CCC51313.1"/>
    <property type="molecule type" value="Genomic_DNA"/>
</dbReference>
<dbReference type="AlphaFoldDB" id="G0U612"/>
<gene>
    <name evidence="1" type="ORF">TVY486_1003660</name>
</gene>
<protein>
    <submittedName>
        <fullName evidence="1">Uncharacterized protein</fullName>
    </submittedName>
</protein>
<proteinExistence type="predicted"/>